<dbReference type="Pfam" id="PF13692">
    <property type="entry name" value="Glyco_trans_1_4"/>
    <property type="match status" value="1"/>
</dbReference>
<evidence type="ECO:0000313" key="3">
    <source>
        <dbReference type="Proteomes" id="UP001244242"/>
    </source>
</evidence>
<dbReference type="InterPro" id="IPR050194">
    <property type="entry name" value="Glycosyltransferase_grp1"/>
</dbReference>
<dbReference type="Gene3D" id="3.40.50.2000">
    <property type="entry name" value="Glycogen Phosphorylase B"/>
    <property type="match status" value="2"/>
</dbReference>
<keyword evidence="2" id="KW-0328">Glycosyltransferase</keyword>
<dbReference type="Pfam" id="PF13439">
    <property type="entry name" value="Glyco_transf_4"/>
    <property type="match status" value="1"/>
</dbReference>
<accession>A0ABT6VGA9</accession>
<evidence type="ECO:0000313" key="2">
    <source>
        <dbReference type="EMBL" id="MDI5933011.1"/>
    </source>
</evidence>
<dbReference type="PANTHER" id="PTHR45947">
    <property type="entry name" value="SULFOQUINOVOSYL TRANSFERASE SQD2"/>
    <property type="match status" value="1"/>
</dbReference>
<dbReference type="EC" id="2.4.-.-" evidence="2"/>
<evidence type="ECO:0000259" key="1">
    <source>
        <dbReference type="Pfam" id="PF13439"/>
    </source>
</evidence>
<dbReference type="CDD" id="cd03814">
    <property type="entry name" value="GT4-like"/>
    <property type="match status" value="1"/>
</dbReference>
<protein>
    <submittedName>
        <fullName evidence="2">Glycosyltransferase family 1 protein</fullName>
        <ecNumber evidence="2">2.4.-.-</ecNumber>
    </submittedName>
</protein>
<gene>
    <name evidence="2" type="ORF">QLQ84_04335</name>
</gene>
<dbReference type="RefSeq" id="WP_282720539.1">
    <property type="nucleotide sequence ID" value="NZ_JASCQO010000019.1"/>
</dbReference>
<sequence length="387" mass="42890">MRISLVSETWSPDINGVAHTLGQLAGELRRRDHVLQLIRPRPVAAGAPRADAMMEAELQVAGIPMPGYPEVRFGLPATRAILRLWRQQRPDVVYLATQGPLGWSAQRVARRLSIPVVGGWHTNFDHYCRDYGLPWLAPLVTRRLRAFHNRCATTLVPTRQQAGDLAAKGFENLRVMGRGIDGERFSPTHRDPELRRRWGSDDHRPVALHVGRLAPEKNLPLLRETFLAMLDARPDLTLVVVGDGPGRQALQRALPDAHFTGFIDQQALVRHYASADLFVFPSVSETWGNVVPEAMASGLSVVAFRQAAGAELIDDDINGVSLPMGDEAGFREAAARLCRQPARYARLGRAARSRALQNDWSSVTDDFLGALIHARETFHEATSPCRV</sequence>
<dbReference type="SUPFAM" id="SSF53756">
    <property type="entry name" value="UDP-Glycosyltransferase/glycogen phosphorylase"/>
    <property type="match status" value="1"/>
</dbReference>
<dbReference type="Proteomes" id="UP001244242">
    <property type="component" value="Unassembled WGS sequence"/>
</dbReference>
<comment type="caution">
    <text evidence="2">The sequence shown here is derived from an EMBL/GenBank/DDBJ whole genome shotgun (WGS) entry which is preliminary data.</text>
</comment>
<organism evidence="2 3">
    <name type="scientific">Halomonas kalidii</name>
    <dbReference type="NCBI Taxonomy" id="3043293"/>
    <lineage>
        <taxon>Bacteria</taxon>
        <taxon>Pseudomonadati</taxon>
        <taxon>Pseudomonadota</taxon>
        <taxon>Gammaproteobacteria</taxon>
        <taxon>Oceanospirillales</taxon>
        <taxon>Halomonadaceae</taxon>
        <taxon>Halomonas</taxon>
    </lineage>
</organism>
<dbReference type="GO" id="GO:0016757">
    <property type="term" value="F:glycosyltransferase activity"/>
    <property type="evidence" value="ECO:0007669"/>
    <property type="project" value="UniProtKB-KW"/>
</dbReference>
<feature type="domain" description="Glycosyltransferase subfamily 4-like N-terminal" evidence="1">
    <location>
        <begin position="14"/>
        <end position="184"/>
    </location>
</feature>
<proteinExistence type="predicted"/>
<name>A0ABT6VGA9_9GAMM</name>
<dbReference type="EMBL" id="JASCQO010000019">
    <property type="protein sequence ID" value="MDI5933011.1"/>
    <property type="molecule type" value="Genomic_DNA"/>
</dbReference>
<keyword evidence="3" id="KW-1185">Reference proteome</keyword>
<keyword evidence="2" id="KW-0808">Transferase</keyword>
<dbReference type="InterPro" id="IPR028098">
    <property type="entry name" value="Glyco_trans_4-like_N"/>
</dbReference>
<reference evidence="2 3" key="1">
    <citation type="submission" date="2023-04" db="EMBL/GenBank/DDBJ databases">
        <title>Halomonas strains isolated from rhizosphere soil.</title>
        <authorList>
            <person name="Xu L."/>
            <person name="Sun J.-Q."/>
        </authorList>
    </citation>
    <scope>NUCLEOTIDE SEQUENCE [LARGE SCALE GENOMIC DNA]</scope>
    <source>
        <strain evidence="2 3">LN1S58</strain>
    </source>
</reference>
<dbReference type="PANTHER" id="PTHR45947:SF3">
    <property type="entry name" value="SULFOQUINOVOSYL TRANSFERASE SQD2"/>
    <property type="match status" value="1"/>
</dbReference>